<feature type="region of interest" description="Disordered" evidence="1">
    <location>
        <begin position="64"/>
        <end position="102"/>
    </location>
</feature>
<name>A0ABD3N9M4_9STRA</name>
<organism evidence="2 3">
    <name type="scientific">Discostella pseudostelligera</name>
    <dbReference type="NCBI Taxonomy" id="259834"/>
    <lineage>
        <taxon>Eukaryota</taxon>
        <taxon>Sar</taxon>
        <taxon>Stramenopiles</taxon>
        <taxon>Ochrophyta</taxon>
        <taxon>Bacillariophyta</taxon>
        <taxon>Coscinodiscophyceae</taxon>
        <taxon>Thalassiosirophycidae</taxon>
        <taxon>Stephanodiscales</taxon>
        <taxon>Stephanodiscaceae</taxon>
        <taxon>Discostella</taxon>
    </lineage>
</organism>
<dbReference type="EMBL" id="JALLBG020000021">
    <property type="protein sequence ID" value="KAL3771716.1"/>
    <property type="molecule type" value="Genomic_DNA"/>
</dbReference>
<evidence type="ECO:0000313" key="3">
    <source>
        <dbReference type="Proteomes" id="UP001530293"/>
    </source>
</evidence>
<evidence type="ECO:0000313" key="2">
    <source>
        <dbReference type="EMBL" id="KAL3771716.1"/>
    </source>
</evidence>
<dbReference type="Proteomes" id="UP001530293">
    <property type="component" value="Unassembled WGS sequence"/>
</dbReference>
<feature type="compositionally biased region" description="Low complexity" evidence="1">
    <location>
        <begin position="73"/>
        <end position="93"/>
    </location>
</feature>
<proteinExistence type="predicted"/>
<sequence length="222" mass="24333">MTNVAARVASVGLIDDGKIDNDLARLTSQGLSMGPSIVSTLEDSFVLLSSKLLHPGLYEKCSRREDDSMGCKATTDSSSSSAAAATHSAQSSTDRAEVGERGVPGFPDFPDTWVGAPSSARRQISGICVAFKRITILNSKSTPPPTSRRCKASQRLQRRAVNMYGIKSSLTTLARSSKAIKNAKRDERKVRRIEKIAQLRERRRRKMDMREICRGMGLIKCD</sequence>
<gene>
    <name evidence="2" type="ORF">ACHAWU_010027</name>
</gene>
<comment type="caution">
    <text evidence="2">The sequence shown here is derived from an EMBL/GenBank/DDBJ whole genome shotgun (WGS) entry which is preliminary data.</text>
</comment>
<protein>
    <submittedName>
        <fullName evidence="2">Uncharacterized protein</fullName>
    </submittedName>
</protein>
<accession>A0ABD3N9M4</accession>
<evidence type="ECO:0000256" key="1">
    <source>
        <dbReference type="SAM" id="MobiDB-lite"/>
    </source>
</evidence>
<dbReference type="AlphaFoldDB" id="A0ABD3N9M4"/>
<keyword evidence="3" id="KW-1185">Reference proteome</keyword>
<reference evidence="2 3" key="1">
    <citation type="submission" date="2024-10" db="EMBL/GenBank/DDBJ databases">
        <title>Updated reference genomes for cyclostephanoid diatoms.</title>
        <authorList>
            <person name="Roberts W.R."/>
            <person name="Alverson A.J."/>
        </authorList>
    </citation>
    <scope>NUCLEOTIDE SEQUENCE [LARGE SCALE GENOMIC DNA]</scope>
    <source>
        <strain evidence="2 3">AJA232-27</strain>
    </source>
</reference>